<accession>A0ABU8GXQ0</accession>
<keyword evidence="7" id="KW-1185">Reference proteome</keyword>
<feature type="non-terminal residue" evidence="6">
    <location>
        <position position="1"/>
    </location>
</feature>
<evidence type="ECO:0000256" key="3">
    <source>
        <dbReference type="ARBA" id="ARBA00023004"/>
    </source>
</evidence>
<gene>
    <name evidence="6" type="ORF">WB403_50455</name>
</gene>
<reference evidence="6 7" key="1">
    <citation type="submission" date="2024-03" db="EMBL/GenBank/DDBJ databases">
        <title>First Report of Pectobacterium brasiliscabiei causing potato scab in china.</title>
        <authorList>
            <person name="Handique U."/>
        </authorList>
    </citation>
    <scope>NUCLEOTIDE SEQUENCE [LARGE SCALE GENOMIC DNA]</scope>
    <source>
        <strain evidence="6 7">ZRIMU1503</strain>
    </source>
</reference>
<dbReference type="Proteomes" id="UP001365781">
    <property type="component" value="Unassembled WGS sequence"/>
</dbReference>
<dbReference type="InterPro" id="IPR017941">
    <property type="entry name" value="Rieske_2Fe-2S"/>
</dbReference>
<organism evidence="6 7">
    <name type="scientific">Streptomyces brasiliscabiei</name>
    <dbReference type="NCBI Taxonomy" id="2736302"/>
    <lineage>
        <taxon>Bacteria</taxon>
        <taxon>Bacillati</taxon>
        <taxon>Actinomycetota</taxon>
        <taxon>Actinomycetes</taxon>
        <taxon>Kitasatosporales</taxon>
        <taxon>Streptomycetaceae</taxon>
        <taxon>Streptomyces</taxon>
    </lineage>
</organism>
<dbReference type="Pfam" id="PF00355">
    <property type="entry name" value="Rieske"/>
    <property type="match status" value="1"/>
</dbReference>
<evidence type="ECO:0000256" key="4">
    <source>
        <dbReference type="ARBA" id="ARBA00023014"/>
    </source>
</evidence>
<keyword evidence="2" id="KW-0479">Metal-binding</keyword>
<name>A0ABU8GXQ0_9ACTN</name>
<protein>
    <submittedName>
        <fullName evidence="6">Rieske 2Fe-2S domain-containing protein</fullName>
    </submittedName>
</protein>
<sequence>IDVERVICRLDDLGPDGSRGFSIGAGDWPVRGFVVRVLDRVHGYVNNCPHARHPLNFQPNRFLTPDGALILCASHGALFEKSTGYCV</sequence>
<comment type="caution">
    <text evidence="6">The sequence shown here is derived from an EMBL/GenBank/DDBJ whole genome shotgun (WGS) entry which is preliminary data.</text>
</comment>
<keyword evidence="3" id="KW-0408">Iron</keyword>
<evidence type="ECO:0000256" key="2">
    <source>
        <dbReference type="ARBA" id="ARBA00022723"/>
    </source>
</evidence>
<keyword evidence="4" id="KW-0411">Iron-sulfur</keyword>
<evidence type="ECO:0000256" key="1">
    <source>
        <dbReference type="ARBA" id="ARBA00022714"/>
    </source>
</evidence>
<dbReference type="Gene3D" id="2.102.10.10">
    <property type="entry name" value="Rieske [2Fe-2S] iron-sulphur domain"/>
    <property type="match status" value="1"/>
</dbReference>
<evidence type="ECO:0000259" key="5">
    <source>
        <dbReference type="PROSITE" id="PS51296"/>
    </source>
</evidence>
<evidence type="ECO:0000313" key="6">
    <source>
        <dbReference type="EMBL" id="MEI5617334.1"/>
    </source>
</evidence>
<proteinExistence type="predicted"/>
<evidence type="ECO:0000313" key="7">
    <source>
        <dbReference type="Proteomes" id="UP001365781"/>
    </source>
</evidence>
<dbReference type="InterPro" id="IPR036922">
    <property type="entry name" value="Rieske_2Fe-2S_sf"/>
</dbReference>
<keyword evidence="1" id="KW-0001">2Fe-2S</keyword>
<dbReference type="SUPFAM" id="SSF50022">
    <property type="entry name" value="ISP domain"/>
    <property type="match status" value="1"/>
</dbReference>
<feature type="domain" description="Rieske" evidence="5">
    <location>
        <begin position="5"/>
        <end position="87"/>
    </location>
</feature>
<dbReference type="RefSeq" id="WP_336559201.1">
    <property type="nucleotide sequence ID" value="NZ_JBBAYM010000492.1"/>
</dbReference>
<dbReference type="EMBL" id="JBBAYM010000492">
    <property type="protein sequence ID" value="MEI5617334.1"/>
    <property type="molecule type" value="Genomic_DNA"/>
</dbReference>
<dbReference type="PROSITE" id="PS51296">
    <property type="entry name" value="RIESKE"/>
    <property type="match status" value="1"/>
</dbReference>
<feature type="non-terminal residue" evidence="6">
    <location>
        <position position="87"/>
    </location>
</feature>